<comment type="caution">
    <text evidence="4">The sequence shown here is derived from an EMBL/GenBank/DDBJ whole genome shotgun (WGS) entry which is preliminary data.</text>
</comment>
<keyword evidence="5" id="KW-1185">Reference proteome</keyword>
<dbReference type="Pfam" id="PF13828">
    <property type="entry name" value="DUF4190"/>
    <property type="match status" value="1"/>
</dbReference>
<protein>
    <submittedName>
        <fullName evidence="4">DUF4190 domain-containing protein</fullName>
    </submittedName>
</protein>
<feature type="transmembrane region" description="Helical" evidence="2">
    <location>
        <begin position="39"/>
        <end position="63"/>
    </location>
</feature>
<feature type="compositionally biased region" description="Polar residues" evidence="1">
    <location>
        <begin position="1"/>
        <end position="10"/>
    </location>
</feature>
<organism evidence="4 5">
    <name type="scientific">Actinomycetospora atypica</name>
    <dbReference type="NCBI Taxonomy" id="1290095"/>
    <lineage>
        <taxon>Bacteria</taxon>
        <taxon>Bacillati</taxon>
        <taxon>Actinomycetota</taxon>
        <taxon>Actinomycetes</taxon>
        <taxon>Pseudonocardiales</taxon>
        <taxon>Pseudonocardiaceae</taxon>
        <taxon>Actinomycetospora</taxon>
    </lineage>
</organism>
<keyword evidence="2" id="KW-0812">Transmembrane</keyword>
<keyword evidence="2" id="KW-0472">Membrane</keyword>
<name>A0ABV9YZ45_9PSEU</name>
<evidence type="ECO:0000313" key="5">
    <source>
        <dbReference type="Proteomes" id="UP001595947"/>
    </source>
</evidence>
<dbReference type="Proteomes" id="UP001595947">
    <property type="component" value="Unassembled WGS sequence"/>
</dbReference>
<evidence type="ECO:0000313" key="4">
    <source>
        <dbReference type="EMBL" id="MFC5065846.1"/>
    </source>
</evidence>
<evidence type="ECO:0000256" key="1">
    <source>
        <dbReference type="SAM" id="MobiDB-lite"/>
    </source>
</evidence>
<evidence type="ECO:0000256" key="2">
    <source>
        <dbReference type="SAM" id="Phobius"/>
    </source>
</evidence>
<feature type="region of interest" description="Disordered" evidence="1">
    <location>
        <begin position="1"/>
        <end position="20"/>
    </location>
</feature>
<feature type="transmembrane region" description="Helical" evidence="2">
    <location>
        <begin position="75"/>
        <end position="100"/>
    </location>
</feature>
<evidence type="ECO:0000259" key="3">
    <source>
        <dbReference type="Pfam" id="PF13828"/>
    </source>
</evidence>
<dbReference type="RefSeq" id="WP_378039164.1">
    <property type="nucleotide sequence ID" value="NZ_JBHSIV010000048.1"/>
</dbReference>
<reference evidence="5" key="1">
    <citation type="journal article" date="2019" name="Int. J. Syst. Evol. Microbiol.">
        <title>The Global Catalogue of Microorganisms (GCM) 10K type strain sequencing project: providing services to taxonomists for standard genome sequencing and annotation.</title>
        <authorList>
            <consortium name="The Broad Institute Genomics Platform"/>
            <consortium name="The Broad Institute Genome Sequencing Center for Infectious Disease"/>
            <person name="Wu L."/>
            <person name="Ma J."/>
        </authorList>
    </citation>
    <scope>NUCLEOTIDE SEQUENCE [LARGE SCALE GENOMIC DNA]</scope>
    <source>
        <strain evidence="5">CGMCC 4.7093</strain>
    </source>
</reference>
<proteinExistence type="predicted"/>
<feature type="domain" description="DUF4190" evidence="3">
    <location>
        <begin position="39"/>
        <end position="93"/>
    </location>
</feature>
<gene>
    <name evidence="4" type="ORF">ACFPBZ_26770</name>
</gene>
<dbReference type="InterPro" id="IPR025241">
    <property type="entry name" value="DUF4190"/>
</dbReference>
<keyword evidence="2" id="KW-1133">Transmembrane helix</keyword>
<sequence>MTTPQQQPTGYQAPYAGSPQVQPGYGPPGYAPAAPGWNVMSIVALVSAFFIPLVAVVLGWVSVRQIARTGEQGKPLAITALVLGGLGCLGWIAFWAAIIAGGGSFSYSI</sequence>
<accession>A0ABV9YZ45</accession>
<dbReference type="EMBL" id="JBHSIV010000048">
    <property type="protein sequence ID" value="MFC5065846.1"/>
    <property type="molecule type" value="Genomic_DNA"/>
</dbReference>